<dbReference type="AlphaFoldDB" id="A0A5M4B2I5"/>
<dbReference type="GO" id="GO:0005886">
    <property type="term" value="C:plasma membrane"/>
    <property type="evidence" value="ECO:0007669"/>
    <property type="project" value="UniProtKB-SubCell"/>
</dbReference>
<protein>
    <submittedName>
        <fullName evidence="9">ABC transporter permease</fullName>
    </submittedName>
</protein>
<feature type="transmembrane region" description="Helical" evidence="6">
    <location>
        <begin position="729"/>
        <end position="748"/>
    </location>
</feature>
<organism evidence="9 10">
    <name type="scientific">Prolixibacter bellariivorans</name>
    <dbReference type="NCBI Taxonomy" id="314319"/>
    <lineage>
        <taxon>Bacteria</taxon>
        <taxon>Pseudomonadati</taxon>
        <taxon>Bacteroidota</taxon>
        <taxon>Bacteroidia</taxon>
        <taxon>Marinilabiliales</taxon>
        <taxon>Prolixibacteraceae</taxon>
        <taxon>Prolixibacter</taxon>
    </lineage>
</organism>
<feature type="domain" description="MacB-like periplasmic core" evidence="8">
    <location>
        <begin position="516"/>
        <end position="611"/>
    </location>
</feature>
<feature type="transmembrane region" description="Helical" evidence="6">
    <location>
        <begin position="433"/>
        <end position="456"/>
    </location>
</feature>
<sequence>MNKNVLYALRNILRNKANSVITVAGLSVAFACLILIFLYVTQEFSYNNFHVNANNIFRVNYSVKWANGNVNESALLNPELSQVLKDKVPQVKRCTAFRSAQKQTMSFEHQNLEETLCITEPDFFKMFSFKVLYGNPDQFLKSPNELVITKNLANKLCTIGKCGIEDLLGKTVSFMNSGDQPFVISGILDNVPKNSTLQFSALIPYKYERNFSTSNNYFGNSTIFYQTNGNNNITNTEAQVSSVVKTYYQGMIDVLESHKALTDADDFQPFMIALKDTHLNKVQSDYETNNNKASLYILSAIGLLILIIACSNFIMLSLGQAFKKVGEVGIRYMLGARRTSIFGIFFSENLILSITAFVLGVIIFVLFLPTFKNLAPNEIYTSLINIPRVVLFVIGCLLLIAFSTSIIPVLKLNNIQPNLLSSKKLKLGKGNGITQLFVTLQYGLSILLIILTILVVHQINYMKYKNLGFSSKNIIDLRIFQLTNSEKLALRDRLNSNPDIINLTLTDRDYMGGRSSDAVIKDNGDWVDTRILNVDNNYIPTLGLKLIRGENFRESNLNSKSVIVNEKLLADLGKKEDPIGNTIRMSGTVYQIIGVVKNFHYDSMEDEIMPLMLRPKTYNGERGNFMLLRYQPQQLASLLPFIRNTWEKIIPGKELDLNFWDEQLNNRYQSEEQWSQIIGYAAIIAIIISSLGLFGLTLLTVNTRTKEIGIRKINGAKIGEVMAMLNKDFVKWVVIAFIMATPMAYYVGRKWLQNFAYKTDLSWWIFALAGILALGIALLTVSWQSWKAATRNPVEALRYE</sequence>
<feature type="domain" description="ABC3 transporter permease C-terminal" evidence="7">
    <location>
        <begin position="681"/>
        <end position="793"/>
    </location>
</feature>
<evidence type="ECO:0000259" key="7">
    <source>
        <dbReference type="Pfam" id="PF02687"/>
    </source>
</evidence>
<evidence type="ECO:0000256" key="2">
    <source>
        <dbReference type="ARBA" id="ARBA00022475"/>
    </source>
</evidence>
<evidence type="ECO:0000256" key="3">
    <source>
        <dbReference type="ARBA" id="ARBA00022692"/>
    </source>
</evidence>
<proteinExistence type="predicted"/>
<evidence type="ECO:0000256" key="6">
    <source>
        <dbReference type="SAM" id="Phobius"/>
    </source>
</evidence>
<dbReference type="GO" id="GO:0022857">
    <property type="term" value="F:transmembrane transporter activity"/>
    <property type="evidence" value="ECO:0007669"/>
    <property type="project" value="TreeGrafter"/>
</dbReference>
<dbReference type="InterPro" id="IPR050250">
    <property type="entry name" value="Macrolide_Exporter_MacB"/>
</dbReference>
<accession>A0A5M4B2I5</accession>
<evidence type="ECO:0000256" key="5">
    <source>
        <dbReference type="ARBA" id="ARBA00023136"/>
    </source>
</evidence>
<keyword evidence="3 6" id="KW-0812">Transmembrane</keyword>
<dbReference type="OrthoDB" id="5933722at2"/>
<keyword evidence="5 6" id="KW-0472">Membrane</keyword>
<keyword evidence="2" id="KW-1003">Cell membrane</keyword>
<gene>
    <name evidence="9" type="ORF">PbJCM13498_30140</name>
</gene>
<feature type="domain" description="ABC3 transporter permease C-terminal" evidence="7">
    <location>
        <begin position="300"/>
        <end position="417"/>
    </location>
</feature>
<dbReference type="Pfam" id="PF02687">
    <property type="entry name" value="FtsX"/>
    <property type="match status" value="2"/>
</dbReference>
<feature type="transmembrane region" description="Helical" evidence="6">
    <location>
        <begin position="295"/>
        <end position="319"/>
    </location>
</feature>
<keyword evidence="10" id="KW-1185">Reference proteome</keyword>
<dbReference type="InterPro" id="IPR025857">
    <property type="entry name" value="MacB_PCD"/>
</dbReference>
<feature type="domain" description="MacB-like periplasmic core" evidence="8">
    <location>
        <begin position="19"/>
        <end position="241"/>
    </location>
</feature>
<evidence type="ECO:0000313" key="10">
    <source>
        <dbReference type="Proteomes" id="UP000391834"/>
    </source>
</evidence>
<dbReference type="InterPro" id="IPR003838">
    <property type="entry name" value="ABC3_permease_C"/>
</dbReference>
<reference evidence="9 10" key="1">
    <citation type="submission" date="2019-10" db="EMBL/GenBank/DDBJ databases">
        <title>Prolixibacter strains distinguished by the presence of nitrate reductase genes were adept at nitrate-dependent anaerobic corrosion of metallic iron and carbon steel.</title>
        <authorList>
            <person name="Iino T."/>
            <person name="Shono N."/>
            <person name="Ito K."/>
            <person name="Nakamura R."/>
            <person name="Sueoka K."/>
            <person name="Harayama S."/>
            <person name="Ohkuma M."/>
        </authorList>
    </citation>
    <scope>NUCLEOTIDE SEQUENCE [LARGE SCALE GENOMIC DNA]</scope>
    <source>
        <strain evidence="9 10">JCM 13498</strain>
    </source>
</reference>
<evidence type="ECO:0000256" key="1">
    <source>
        <dbReference type="ARBA" id="ARBA00004651"/>
    </source>
</evidence>
<feature type="transmembrane region" description="Helical" evidence="6">
    <location>
        <begin position="677"/>
        <end position="701"/>
    </location>
</feature>
<evidence type="ECO:0000313" key="9">
    <source>
        <dbReference type="EMBL" id="GET34151.1"/>
    </source>
</evidence>
<feature type="transmembrane region" description="Helical" evidence="6">
    <location>
        <begin position="20"/>
        <end position="40"/>
    </location>
</feature>
<dbReference type="PANTHER" id="PTHR30572:SF18">
    <property type="entry name" value="ABC-TYPE MACROLIDE FAMILY EXPORT SYSTEM PERMEASE COMPONENT 2"/>
    <property type="match status" value="1"/>
</dbReference>
<comment type="caution">
    <text evidence="9">The sequence shown here is derived from an EMBL/GenBank/DDBJ whole genome shotgun (WGS) entry which is preliminary data.</text>
</comment>
<name>A0A5M4B2I5_9BACT</name>
<dbReference type="EMBL" id="BLAX01000001">
    <property type="protein sequence ID" value="GET34151.1"/>
    <property type="molecule type" value="Genomic_DNA"/>
</dbReference>
<feature type="transmembrane region" description="Helical" evidence="6">
    <location>
        <begin position="763"/>
        <end position="783"/>
    </location>
</feature>
<dbReference type="Pfam" id="PF12704">
    <property type="entry name" value="MacB_PCD"/>
    <property type="match status" value="2"/>
</dbReference>
<dbReference type="PANTHER" id="PTHR30572">
    <property type="entry name" value="MEMBRANE COMPONENT OF TRANSPORTER-RELATED"/>
    <property type="match status" value="1"/>
</dbReference>
<comment type="subcellular location">
    <subcellularLocation>
        <location evidence="1">Cell membrane</location>
        <topology evidence="1">Multi-pass membrane protein</topology>
    </subcellularLocation>
</comment>
<dbReference type="PROSITE" id="PS51257">
    <property type="entry name" value="PROKAR_LIPOPROTEIN"/>
    <property type="match status" value="1"/>
</dbReference>
<evidence type="ECO:0000259" key="8">
    <source>
        <dbReference type="Pfam" id="PF12704"/>
    </source>
</evidence>
<feature type="transmembrane region" description="Helical" evidence="6">
    <location>
        <begin position="389"/>
        <end position="412"/>
    </location>
</feature>
<feature type="transmembrane region" description="Helical" evidence="6">
    <location>
        <begin position="340"/>
        <end position="369"/>
    </location>
</feature>
<keyword evidence="4 6" id="KW-1133">Transmembrane helix</keyword>
<dbReference type="Proteomes" id="UP000391834">
    <property type="component" value="Unassembled WGS sequence"/>
</dbReference>
<dbReference type="RefSeq" id="WP_027585770.1">
    <property type="nucleotide sequence ID" value="NZ_BLAX01000001.1"/>
</dbReference>
<evidence type="ECO:0000256" key="4">
    <source>
        <dbReference type="ARBA" id="ARBA00022989"/>
    </source>
</evidence>